<keyword evidence="2" id="KW-0238">DNA-binding</keyword>
<feature type="domain" description="HTH araC/xylS-type" evidence="1">
    <location>
        <begin position="234"/>
        <end position="331"/>
    </location>
</feature>
<evidence type="ECO:0000313" key="3">
    <source>
        <dbReference type="Proteomes" id="UP000199045"/>
    </source>
</evidence>
<organism evidence="2 3">
    <name type="scientific">Chitinophaga filiformis</name>
    <name type="common">Myxococcus filiformis</name>
    <name type="synonym">Flexibacter filiformis</name>
    <dbReference type="NCBI Taxonomy" id="104663"/>
    <lineage>
        <taxon>Bacteria</taxon>
        <taxon>Pseudomonadati</taxon>
        <taxon>Bacteroidota</taxon>
        <taxon>Chitinophagia</taxon>
        <taxon>Chitinophagales</taxon>
        <taxon>Chitinophagaceae</taxon>
        <taxon>Chitinophaga</taxon>
    </lineage>
</organism>
<dbReference type="EMBL" id="FNBN01000001">
    <property type="protein sequence ID" value="SDF01283.1"/>
    <property type="molecule type" value="Genomic_DNA"/>
</dbReference>
<protein>
    <submittedName>
        <fullName evidence="2">AraC-type DNA-binding protein</fullName>
    </submittedName>
</protein>
<dbReference type="Gene3D" id="1.10.10.60">
    <property type="entry name" value="Homeodomain-like"/>
    <property type="match status" value="1"/>
</dbReference>
<accession>A0A1G7HLP7</accession>
<dbReference type="InterPro" id="IPR018060">
    <property type="entry name" value="HTH_AraC"/>
</dbReference>
<dbReference type="STRING" id="104663.SAMN04488121_101519"/>
<gene>
    <name evidence="2" type="ORF">SAMN04488121_101519</name>
</gene>
<dbReference type="AlphaFoldDB" id="A0A1G7HLP7"/>
<dbReference type="GO" id="GO:0043565">
    <property type="term" value="F:sequence-specific DNA binding"/>
    <property type="evidence" value="ECO:0007669"/>
    <property type="project" value="InterPro"/>
</dbReference>
<evidence type="ECO:0000259" key="1">
    <source>
        <dbReference type="PROSITE" id="PS01124"/>
    </source>
</evidence>
<dbReference type="RefSeq" id="WP_089828663.1">
    <property type="nucleotide sequence ID" value="NZ_FNBN01000001.1"/>
</dbReference>
<name>A0A1G7HLP7_CHIFI</name>
<dbReference type="GO" id="GO:0003700">
    <property type="term" value="F:DNA-binding transcription factor activity"/>
    <property type="evidence" value="ECO:0007669"/>
    <property type="project" value="InterPro"/>
</dbReference>
<sequence length="331" mass="38040">MNTSPYSVNKLLLLEKLNPSYIAPADIPEECQSLIIPAAGHCYRDDAEAEILSQHIDFGPFSLWIHDIWAKKNFVLCPCIPSHMWSLHGIYEDSLHLEDPTAPSYLLEEKEFNFFNLPKGLHRIPIAEGKKILSIHINIEQDVLKNMVEEFPSLEILANKVPTGVGPINAHPYQSNLVCDFLLEKILSCRYEPKRAYPFLFRACIDLLRNIAAQESMANQPLMSQSVLNAGKIHRLFNYLQAHPFVKHTLVQLGYIFKASGKQLAFEFKQHFALTIHEYMHMCRMMHIYDLLQKANTPAEEIASISEYPNVTNMLMQLRDYYACIRSATYQ</sequence>
<reference evidence="2 3" key="1">
    <citation type="submission" date="2016-10" db="EMBL/GenBank/DDBJ databases">
        <authorList>
            <person name="de Groot N.N."/>
        </authorList>
    </citation>
    <scope>NUCLEOTIDE SEQUENCE [LARGE SCALE GENOMIC DNA]</scope>
    <source>
        <strain evidence="2 3">DSM 527</strain>
    </source>
</reference>
<evidence type="ECO:0000313" key="2">
    <source>
        <dbReference type="EMBL" id="SDF01283.1"/>
    </source>
</evidence>
<proteinExistence type="predicted"/>
<dbReference type="Proteomes" id="UP000199045">
    <property type="component" value="Unassembled WGS sequence"/>
</dbReference>
<dbReference type="PROSITE" id="PS01124">
    <property type="entry name" value="HTH_ARAC_FAMILY_2"/>
    <property type="match status" value="1"/>
</dbReference>
<dbReference type="OrthoDB" id="637213at2"/>